<dbReference type="Proteomes" id="UP001597387">
    <property type="component" value="Unassembled WGS sequence"/>
</dbReference>
<dbReference type="EMBL" id="JBHUHZ010000001">
    <property type="protein sequence ID" value="MFD2161591.1"/>
    <property type="molecule type" value="Genomic_DNA"/>
</dbReference>
<accession>A0ABW4ZHU5</accession>
<dbReference type="InterPro" id="IPR021958">
    <property type="entry name" value="DUF3575"/>
</dbReference>
<dbReference type="Pfam" id="PF12099">
    <property type="entry name" value="DUF3575"/>
    <property type="match status" value="1"/>
</dbReference>
<name>A0ABW4ZHU5_9SPHI</name>
<proteinExistence type="predicted"/>
<comment type="caution">
    <text evidence="2">The sequence shown here is derived from an EMBL/GenBank/DDBJ whole genome shotgun (WGS) entry which is preliminary data.</text>
</comment>
<evidence type="ECO:0000313" key="3">
    <source>
        <dbReference type="Proteomes" id="UP001597387"/>
    </source>
</evidence>
<evidence type="ECO:0000256" key="1">
    <source>
        <dbReference type="SAM" id="SignalP"/>
    </source>
</evidence>
<organism evidence="2 3">
    <name type="scientific">Paradesertivirga mongoliensis</name>
    <dbReference type="NCBI Taxonomy" id="2100740"/>
    <lineage>
        <taxon>Bacteria</taxon>
        <taxon>Pseudomonadati</taxon>
        <taxon>Bacteroidota</taxon>
        <taxon>Sphingobacteriia</taxon>
        <taxon>Sphingobacteriales</taxon>
        <taxon>Sphingobacteriaceae</taxon>
        <taxon>Paradesertivirga</taxon>
    </lineage>
</organism>
<gene>
    <name evidence="2" type="ORF">ACFSJU_04250</name>
</gene>
<reference evidence="3" key="1">
    <citation type="journal article" date="2019" name="Int. J. Syst. Evol. Microbiol.">
        <title>The Global Catalogue of Microorganisms (GCM) 10K type strain sequencing project: providing services to taxonomists for standard genome sequencing and annotation.</title>
        <authorList>
            <consortium name="The Broad Institute Genomics Platform"/>
            <consortium name="The Broad Institute Genome Sequencing Center for Infectious Disease"/>
            <person name="Wu L."/>
            <person name="Ma J."/>
        </authorList>
    </citation>
    <scope>NUCLEOTIDE SEQUENCE [LARGE SCALE GENOMIC DNA]</scope>
    <source>
        <strain evidence="3">KCTC 42217</strain>
    </source>
</reference>
<protein>
    <submittedName>
        <fullName evidence="2">DUF3575 domain-containing protein</fullName>
    </submittedName>
</protein>
<keyword evidence="3" id="KW-1185">Reference proteome</keyword>
<keyword evidence="1" id="KW-0732">Signal</keyword>
<feature type="signal peptide" evidence="1">
    <location>
        <begin position="1"/>
        <end position="23"/>
    </location>
</feature>
<feature type="chain" id="PRO_5045064727" evidence="1">
    <location>
        <begin position="24"/>
        <end position="255"/>
    </location>
</feature>
<evidence type="ECO:0000313" key="2">
    <source>
        <dbReference type="EMBL" id="MFD2161591.1"/>
    </source>
</evidence>
<dbReference type="RefSeq" id="WP_255898957.1">
    <property type="nucleotide sequence ID" value="NZ_JAFMZO010000001.1"/>
</dbReference>
<sequence length="255" mass="28364">MKRNFTKLLFITALAVLSVKANAQTDSVKVKGMGKNLIKVSLTSLALNTYSFSYERKIGRKISLGIGYRVMPEGELPFKSNLESIIDDPETFKHVDGFRTGNTAITPEIKFYFGKGVFRGFYIAPFARFAKYTAKLPSFEYEFEEGGMSQTEQIPLNGELKTTTGGLLFGAQWKLSKLIYLDWSILGPQYGSSKGFLKGTKTLSEDEQEALREELEDLEIPLVDSEVTVDASGARVDFDGPWAGIRASIGLAFRF</sequence>